<feature type="region of interest" description="Disordered" evidence="1">
    <location>
        <begin position="1"/>
        <end position="23"/>
    </location>
</feature>
<evidence type="ECO:0000313" key="2">
    <source>
        <dbReference type="EMBL" id="NWC36498.1"/>
    </source>
</evidence>
<dbReference type="AlphaFoldDB" id="A0A7Y8CMC0"/>
<name>A0A7Y8CMC0_9PSED</name>
<reference evidence="2 3" key="1">
    <citation type="submission" date="2020-04" db="EMBL/GenBank/DDBJ databases">
        <title>Molecular characterization of pseudomonads from Agaricus bisporus reveal novel blotch 2 pathogens in Western Europe.</title>
        <authorList>
            <person name="Taparia T."/>
            <person name="Krijger M."/>
            <person name="Haynes E."/>
            <person name="Elpinstone J.G."/>
            <person name="Noble R."/>
            <person name="Van Der Wolf J."/>
        </authorList>
    </citation>
    <scope>NUCLEOTIDE SEQUENCE [LARGE SCALE GENOMIC DNA]</scope>
    <source>
        <strain evidence="2 3">IPO3737</strain>
    </source>
</reference>
<gene>
    <name evidence="2" type="ORF">HX876_29465</name>
</gene>
<sequence>MATKPVGDRPLVRKHKKSGDRELTAADVREAARGAQEALAYLNEHGKLPVSK</sequence>
<dbReference type="EMBL" id="JACAQD010000042">
    <property type="protein sequence ID" value="NWC36498.1"/>
    <property type="molecule type" value="Genomic_DNA"/>
</dbReference>
<comment type="caution">
    <text evidence="2">The sequence shown here is derived from an EMBL/GenBank/DDBJ whole genome shotgun (WGS) entry which is preliminary data.</text>
</comment>
<proteinExistence type="predicted"/>
<dbReference type="RefSeq" id="WP_177060588.1">
    <property type="nucleotide sequence ID" value="NZ_JACAPS010000034.1"/>
</dbReference>
<organism evidence="2 3">
    <name type="scientific">Pseudomonas gingeri</name>
    <dbReference type="NCBI Taxonomy" id="117681"/>
    <lineage>
        <taxon>Bacteria</taxon>
        <taxon>Pseudomonadati</taxon>
        <taxon>Pseudomonadota</taxon>
        <taxon>Gammaproteobacteria</taxon>
        <taxon>Pseudomonadales</taxon>
        <taxon>Pseudomonadaceae</taxon>
        <taxon>Pseudomonas</taxon>
    </lineage>
</organism>
<protein>
    <submittedName>
        <fullName evidence="2">Uncharacterized protein</fullName>
    </submittedName>
</protein>
<feature type="compositionally biased region" description="Basic and acidic residues" evidence="1">
    <location>
        <begin position="1"/>
        <end position="11"/>
    </location>
</feature>
<evidence type="ECO:0000256" key="1">
    <source>
        <dbReference type="SAM" id="MobiDB-lite"/>
    </source>
</evidence>
<accession>A0A7Y8CMC0</accession>
<evidence type="ECO:0000313" key="3">
    <source>
        <dbReference type="Proteomes" id="UP000520592"/>
    </source>
</evidence>
<dbReference type="Proteomes" id="UP000520592">
    <property type="component" value="Unassembled WGS sequence"/>
</dbReference>